<sequence length="32" mass="3544">MKQKDCVEYQEFNKGAETVLVSAKGKKEAVNA</sequence>
<dbReference type="EMBL" id="AVPE01000008">
    <property type="protein sequence ID" value="KGX92053.1"/>
    <property type="molecule type" value="Genomic_DNA"/>
</dbReference>
<dbReference type="AlphaFoldDB" id="A0A0A5GLG8"/>
<accession>A0A0A5GLG8</accession>
<reference evidence="1 2" key="1">
    <citation type="submission" date="2013-08" db="EMBL/GenBank/DDBJ databases">
        <authorList>
            <person name="Huang J."/>
            <person name="Wang G."/>
        </authorList>
    </citation>
    <scope>NUCLEOTIDE SEQUENCE [LARGE SCALE GENOMIC DNA]</scope>
    <source>
        <strain evidence="1 2">JSM 076056</strain>
    </source>
</reference>
<evidence type="ECO:0000313" key="1">
    <source>
        <dbReference type="EMBL" id="KGX92053.1"/>
    </source>
</evidence>
<organism evidence="1 2">
    <name type="scientific">Pontibacillus halophilus JSM 076056 = DSM 19796</name>
    <dbReference type="NCBI Taxonomy" id="1385510"/>
    <lineage>
        <taxon>Bacteria</taxon>
        <taxon>Bacillati</taxon>
        <taxon>Bacillota</taxon>
        <taxon>Bacilli</taxon>
        <taxon>Bacillales</taxon>
        <taxon>Bacillaceae</taxon>
        <taxon>Pontibacillus</taxon>
    </lineage>
</organism>
<proteinExistence type="predicted"/>
<dbReference type="Proteomes" id="UP000030528">
    <property type="component" value="Unassembled WGS sequence"/>
</dbReference>
<name>A0A0A5GLG8_9BACI</name>
<keyword evidence="2" id="KW-1185">Reference proteome</keyword>
<protein>
    <submittedName>
        <fullName evidence="1">Uncharacterized protein</fullName>
    </submittedName>
</protein>
<comment type="caution">
    <text evidence="1">The sequence shown here is derived from an EMBL/GenBank/DDBJ whole genome shotgun (WGS) entry which is preliminary data.</text>
</comment>
<evidence type="ECO:0000313" key="2">
    <source>
        <dbReference type="Proteomes" id="UP000030528"/>
    </source>
</evidence>
<gene>
    <name evidence="1" type="ORF">N781_02410</name>
</gene>